<dbReference type="PROSITE" id="PS50893">
    <property type="entry name" value="ABC_TRANSPORTER_2"/>
    <property type="match status" value="2"/>
</dbReference>
<dbReference type="PROSITE" id="PS00211">
    <property type="entry name" value="ABC_TRANSPORTER_1"/>
    <property type="match status" value="1"/>
</dbReference>
<gene>
    <name evidence="12" type="ORF">SAMN05216249_106159</name>
</gene>
<keyword evidence="5" id="KW-0677">Repeat</keyword>
<comment type="function">
    <text evidence="10">Probably part of an ABC transporter complex. Responsible for energy coupling to the transport system.</text>
</comment>
<dbReference type="InterPro" id="IPR003439">
    <property type="entry name" value="ABC_transporter-like_ATP-bd"/>
</dbReference>
<evidence type="ECO:0000259" key="11">
    <source>
        <dbReference type="PROSITE" id="PS50893"/>
    </source>
</evidence>
<evidence type="ECO:0000256" key="1">
    <source>
        <dbReference type="ARBA" id="ARBA00004202"/>
    </source>
</evidence>
<dbReference type="SUPFAM" id="SSF52540">
    <property type="entry name" value="P-loop containing nucleoside triphosphate hydrolases"/>
    <property type="match status" value="2"/>
</dbReference>
<keyword evidence="8" id="KW-1278">Translocase</keyword>
<dbReference type="GO" id="GO:0016887">
    <property type="term" value="F:ATP hydrolysis activity"/>
    <property type="evidence" value="ECO:0007669"/>
    <property type="project" value="InterPro"/>
</dbReference>
<dbReference type="Pfam" id="PF00005">
    <property type="entry name" value="ABC_tran"/>
    <property type="match status" value="2"/>
</dbReference>
<dbReference type="SMART" id="SM00382">
    <property type="entry name" value="AAA"/>
    <property type="match status" value="2"/>
</dbReference>
<dbReference type="InterPro" id="IPR003593">
    <property type="entry name" value="AAA+_ATPase"/>
</dbReference>
<keyword evidence="4" id="KW-1003">Cell membrane</keyword>
<dbReference type="RefSeq" id="WP_092871607.1">
    <property type="nucleotide sequence ID" value="NZ_FOJY01000006.1"/>
</dbReference>
<reference evidence="12 13" key="1">
    <citation type="submission" date="2016-10" db="EMBL/GenBank/DDBJ databases">
        <authorList>
            <person name="de Groot N.N."/>
        </authorList>
    </citation>
    <scope>NUCLEOTIDE SEQUENCE [LARGE SCALE GENOMIC DNA]</scope>
    <source>
        <strain evidence="12 13">DSM 5522</strain>
    </source>
</reference>
<dbReference type="InterPro" id="IPR017871">
    <property type="entry name" value="ABC_transporter-like_CS"/>
</dbReference>
<accession>A0A1I0XIM7</accession>
<dbReference type="GO" id="GO:0005524">
    <property type="term" value="F:ATP binding"/>
    <property type="evidence" value="ECO:0007669"/>
    <property type="project" value="UniProtKB-KW"/>
</dbReference>
<evidence type="ECO:0000256" key="5">
    <source>
        <dbReference type="ARBA" id="ARBA00022737"/>
    </source>
</evidence>
<dbReference type="PANTHER" id="PTHR43553:SF23">
    <property type="entry name" value="ABC TRANSPORTER ATP-BINDING COMPONENT"/>
    <property type="match status" value="1"/>
</dbReference>
<evidence type="ECO:0000256" key="8">
    <source>
        <dbReference type="ARBA" id="ARBA00022967"/>
    </source>
</evidence>
<keyword evidence="6" id="KW-0547">Nucleotide-binding</keyword>
<evidence type="ECO:0000256" key="3">
    <source>
        <dbReference type="ARBA" id="ARBA00022448"/>
    </source>
</evidence>
<keyword evidence="3" id="KW-0813">Transport</keyword>
<dbReference type="GO" id="GO:0043190">
    <property type="term" value="C:ATP-binding cassette (ABC) transporter complex"/>
    <property type="evidence" value="ECO:0007669"/>
    <property type="project" value="TreeGrafter"/>
</dbReference>
<dbReference type="PANTHER" id="PTHR43553">
    <property type="entry name" value="HEAVY METAL TRANSPORTER"/>
    <property type="match status" value="1"/>
</dbReference>
<evidence type="ECO:0000313" key="12">
    <source>
        <dbReference type="EMBL" id="SFB00170.1"/>
    </source>
</evidence>
<evidence type="ECO:0000256" key="2">
    <source>
        <dbReference type="ARBA" id="ARBA00005417"/>
    </source>
</evidence>
<dbReference type="CDD" id="cd03225">
    <property type="entry name" value="ABC_cobalt_CbiO_domain1"/>
    <property type="match status" value="1"/>
</dbReference>
<dbReference type="InterPro" id="IPR050095">
    <property type="entry name" value="ECF_ABC_transporter_ATP-bd"/>
</dbReference>
<dbReference type="AlphaFoldDB" id="A0A1I0XIM7"/>
<evidence type="ECO:0000256" key="4">
    <source>
        <dbReference type="ARBA" id="ARBA00022475"/>
    </source>
</evidence>
<organism evidence="12 13">
    <name type="scientific">Acetitomaculum ruminis DSM 5522</name>
    <dbReference type="NCBI Taxonomy" id="1120918"/>
    <lineage>
        <taxon>Bacteria</taxon>
        <taxon>Bacillati</taxon>
        <taxon>Bacillota</taxon>
        <taxon>Clostridia</taxon>
        <taxon>Lachnospirales</taxon>
        <taxon>Lachnospiraceae</taxon>
        <taxon>Acetitomaculum</taxon>
    </lineage>
</organism>
<evidence type="ECO:0000256" key="6">
    <source>
        <dbReference type="ARBA" id="ARBA00022741"/>
    </source>
</evidence>
<name>A0A1I0XIM7_9FIRM</name>
<comment type="subcellular location">
    <subcellularLocation>
        <location evidence="1">Cell membrane</location>
        <topology evidence="1">Peripheral membrane protein</topology>
    </subcellularLocation>
</comment>
<sequence>MIKFENVNFKYARSKDASLNNVSLKIKKGETVLICGESGCGKTTLVRMINGLIPHYYEGEMSGKVYLNGEETSKRMLYETAKTVGSVFQNPKSQFFCVDSRSELAFGPENMGINEEEILKRIDKTVSSMNINSLMDRNIFAMSGGEKQKIACASVDTLSPKVCVLDEPSSNLSLEAIEDLKETLLMWKKEGKTIIVSEHRLYWLKDICDRVICLNNGEIIFDMPMKKFKNLPDLKLREYGLRSVNENLSMTPLKSDLNNKDYITFENFNYSYKNFDVLHIDKLEIPRNEVIAIVGPNGAGKSTFSKCICGLMKGFKGTAHIGGKKYKGKKLLQKSYMVMQDVNHQLFCETVLDEITLGMDELNEKKITNILNKLGLKSLSKRHPMSLSGGQKQRVAVASALLCDKEIILFDEPTSGLDFYNMEKVANLIGLLRGKKTVFIVTHDPDLIRRCATVVLHLEKGHIVNSNIIGVRKEYEKEEEEYYGAAVSLCRQS</sequence>
<feature type="domain" description="ABC transporter" evidence="11">
    <location>
        <begin position="263"/>
        <end position="485"/>
    </location>
</feature>
<protein>
    <submittedName>
        <fullName evidence="12">Energy-coupling factor transport system ATP-binding protein</fullName>
    </submittedName>
</protein>
<dbReference type="STRING" id="1120918.SAMN05216249_106159"/>
<dbReference type="GO" id="GO:0042626">
    <property type="term" value="F:ATPase-coupled transmembrane transporter activity"/>
    <property type="evidence" value="ECO:0007669"/>
    <property type="project" value="TreeGrafter"/>
</dbReference>
<dbReference type="OrthoDB" id="501320at2"/>
<keyword evidence="7 12" id="KW-0067">ATP-binding</keyword>
<comment type="similarity">
    <text evidence="2">Belongs to the ABC transporter superfamily.</text>
</comment>
<evidence type="ECO:0000256" key="9">
    <source>
        <dbReference type="ARBA" id="ARBA00023136"/>
    </source>
</evidence>
<dbReference type="InterPro" id="IPR015856">
    <property type="entry name" value="ABC_transpr_CbiO/EcfA_su"/>
</dbReference>
<dbReference type="EMBL" id="FOJY01000006">
    <property type="protein sequence ID" value="SFB00170.1"/>
    <property type="molecule type" value="Genomic_DNA"/>
</dbReference>
<evidence type="ECO:0000256" key="10">
    <source>
        <dbReference type="ARBA" id="ARBA00025157"/>
    </source>
</evidence>
<feature type="domain" description="ABC transporter" evidence="11">
    <location>
        <begin position="2"/>
        <end position="241"/>
    </location>
</feature>
<proteinExistence type="inferred from homology"/>
<keyword evidence="9" id="KW-0472">Membrane</keyword>
<evidence type="ECO:0000256" key="7">
    <source>
        <dbReference type="ARBA" id="ARBA00022840"/>
    </source>
</evidence>
<dbReference type="Proteomes" id="UP000198838">
    <property type="component" value="Unassembled WGS sequence"/>
</dbReference>
<dbReference type="Gene3D" id="3.40.50.300">
    <property type="entry name" value="P-loop containing nucleotide triphosphate hydrolases"/>
    <property type="match status" value="2"/>
</dbReference>
<keyword evidence="13" id="KW-1185">Reference proteome</keyword>
<evidence type="ECO:0000313" key="13">
    <source>
        <dbReference type="Proteomes" id="UP000198838"/>
    </source>
</evidence>
<dbReference type="InterPro" id="IPR027417">
    <property type="entry name" value="P-loop_NTPase"/>
</dbReference>